<dbReference type="EMBL" id="JAGKSB010000002">
    <property type="protein sequence ID" value="MBP3942256.1"/>
    <property type="molecule type" value="Genomic_DNA"/>
</dbReference>
<dbReference type="Pfam" id="PF01370">
    <property type="entry name" value="Epimerase"/>
    <property type="match status" value="1"/>
</dbReference>
<dbReference type="RefSeq" id="WP_353545742.1">
    <property type="nucleotide sequence ID" value="NZ_JAGKSB010000002.1"/>
</dbReference>
<reference evidence="2" key="1">
    <citation type="submission" date="2021-03" db="EMBL/GenBank/DDBJ databases">
        <authorList>
            <person name="Lu T."/>
            <person name="Wang Q."/>
            <person name="Han X."/>
        </authorList>
    </citation>
    <scope>NUCLEOTIDE SEQUENCE</scope>
    <source>
        <strain evidence="2">WQ 2009</strain>
    </source>
</reference>
<comment type="caution">
    <text evidence="2">The sequence shown here is derived from an EMBL/GenBank/DDBJ whole genome shotgun (WGS) entry which is preliminary data.</text>
</comment>
<dbReference type="SUPFAM" id="SSF51735">
    <property type="entry name" value="NAD(P)-binding Rossmann-fold domains"/>
    <property type="match status" value="1"/>
</dbReference>
<organism evidence="2 3">
    <name type="scientific">Rhinopithecimicrobium faecis</name>
    <dbReference type="NCBI Taxonomy" id="2820698"/>
    <lineage>
        <taxon>Bacteria</taxon>
        <taxon>Pseudomonadati</taxon>
        <taxon>Bacteroidota</taxon>
        <taxon>Sphingobacteriia</taxon>
        <taxon>Sphingobacteriales</taxon>
        <taxon>Sphingobacteriaceae</taxon>
        <taxon>Rhinopithecimicrobium</taxon>
    </lineage>
</organism>
<gene>
    <name evidence="2" type="ORF">J5U18_01540</name>
</gene>
<accession>A0A8T4H822</accession>
<evidence type="ECO:0000313" key="2">
    <source>
        <dbReference type="EMBL" id="MBP3942256.1"/>
    </source>
</evidence>
<dbReference type="InterPro" id="IPR001509">
    <property type="entry name" value="Epimerase_deHydtase"/>
</dbReference>
<dbReference type="InterPro" id="IPR050177">
    <property type="entry name" value="Lipid_A_modif_metabolic_enz"/>
</dbReference>
<dbReference type="InterPro" id="IPR036291">
    <property type="entry name" value="NAD(P)-bd_dom_sf"/>
</dbReference>
<dbReference type="PANTHER" id="PTHR43245:SF58">
    <property type="entry name" value="BLL5923 PROTEIN"/>
    <property type="match status" value="1"/>
</dbReference>
<dbReference type="PANTHER" id="PTHR43245">
    <property type="entry name" value="BIFUNCTIONAL POLYMYXIN RESISTANCE PROTEIN ARNA"/>
    <property type="match status" value="1"/>
</dbReference>
<protein>
    <submittedName>
        <fullName evidence="2">NAD-dependent epimerase/dehydratase family protein</fullName>
    </submittedName>
</protein>
<dbReference type="Proteomes" id="UP000679691">
    <property type="component" value="Unassembled WGS sequence"/>
</dbReference>
<keyword evidence="3" id="KW-1185">Reference proteome</keyword>
<sequence length="332" mass="37203">MKSKVLITGASGFVGFHLTELAALSQFEVHAAVRKSSKVEDIEPFVDKFVYPNFESVADLKALLELHKYDYIIHAAALTRAKSEDELIKVNVGYSLNLLRAAFSAAINLKRFIFVGSLAAIGPIAFNASLPIDESNAYKPVTAYGRSKRQAEEAILAEFAHAPISIIRPTAVYGPKEKDLYVLFKTLNAGLDAYIGDNPQKLSFIYVKDLAQVILNACLLDNGPAQIYNITDGNSYGRYEMADIFQAVLAKKAFRIHLPLWLVKKVAQGFEFAYRNSANIPVLYPERLNELTAENWICNIDKAKERLNFKPNFDLKAGLSETLNWYKKNKWL</sequence>
<dbReference type="AlphaFoldDB" id="A0A8T4H822"/>
<evidence type="ECO:0000259" key="1">
    <source>
        <dbReference type="Pfam" id="PF01370"/>
    </source>
</evidence>
<feature type="domain" description="NAD-dependent epimerase/dehydratase" evidence="1">
    <location>
        <begin position="5"/>
        <end position="230"/>
    </location>
</feature>
<proteinExistence type="predicted"/>
<evidence type="ECO:0000313" key="3">
    <source>
        <dbReference type="Proteomes" id="UP000679691"/>
    </source>
</evidence>
<name>A0A8T4H822_9SPHI</name>
<dbReference type="Gene3D" id="3.40.50.720">
    <property type="entry name" value="NAD(P)-binding Rossmann-like Domain"/>
    <property type="match status" value="1"/>
</dbReference>